<dbReference type="InterPro" id="IPR051932">
    <property type="entry name" value="Bact_StressResp_Reg"/>
</dbReference>
<keyword evidence="4" id="KW-1185">Reference proteome</keyword>
<evidence type="ECO:0000313" key="3">
    <source>
        <dbReference type="EMBL" id="PDV98053.1"/>
    </source>
</evidence>
<dbReference type="InterPro" id="IPR029016">
    <property type="entry name" value="GAF-like_dom_sf"/>
</dbReference>
<dbReference type="PANTHER" id="PTHR33745:SF3">
    <property type="entry name" value="RSBT CO-ANTAGONIST PROTEIN RSBRC"/>
    <property type="match status" value="1"/>
</dbReference>
<evidence type="ECO:0000259" key="2">
    <source>
        <dbReference type="PROSITE" id="PS50801"/>
    </source>
</evidence>
<evidence type="ECO:0000313" key="4">
    <source>
        <dbReference type="Proteomes" id="UP000220922"/>
    </source>
</evidence>
<feature type="domain" description="STAS" evidence="2">
    <location>
        <begin position="209"/>
        <end position="320"/>
    </location>
</feature>
<dbReference type="CDD" id="cd07041">
    <property type="entry name" value="STAS_RsbR_RsbS_like"/>
    <property type="match status" value="1"/>
</dbReference>
<proteinExistence type="predicted"/>
<reference evidence="3 4" key="1">
    <citation type="submission" date="2016-05" db="EMBL/GenBank/DDBJ databases">
        <authorList>
            <person name="Lavstsen T."/>
            <person name="Jespersen J.S."/>
        </authorList>
    </citation>
    <scope>NUCLEOTIDE SEQUENCE [LARGE SCALE GENOMIC DNA]</scope>
    <source>
        <strain evidence="3 4">B7-9</strain>
    </source>
</reference>
<name>A0A2H3KJF8_9CHLR</name>
<dbReference type="SUPFAM" id="SSF52091">
    <property type="entry name" value="SpoIIaa-like"/>
    <property type="match status" value="1"/>
</dbReference>
<dbReference type="RefSeq" id="WP_097653776.1">
    <property type="nucleotide sequence ID" value="NZ_LYXE01000110.1"/>
</dbReference>
<dbReference type="Pfam" id="PF01740">
    <property type="entry name" value="STAS"/>
    <property type="match status" value="1"/>
</dbReference>
<dbReference type="InterPro" id="IPR036513">
    <property type="entry name" value="STAS_dom_sf"/>
</dbReference>
<dbReference type="Gene3D" id="3.30.450.40">
    <property type="match status" value="1"/>
</dbReference>
<dbReference type="InterPro" id="IPR003018">
    <property type="entry name" value="GAF"/>
</dbReference>
<comment type="caution">
    <text evidence="3">The sequence shown here is derived from an EMBL/GenBank/DDBJ whole genome shotgun (WGS) entry which is preliminary data.</text>
</comment>
<organism evidence="3 4">
    <name type="scientific">Candidatus Chloroploca asiatica</name>
    <dbReference type="NCBI Taxonomy" id="1506545"/>
    <lineage>
        <taxon>Bacteria</taxon>
        <taxon>Bacillati</taxon>
        <taxon>Chloroflexota</taxon>
        <taxon>Chloroflexia</taxon>
        <taxon>Chloroflexales</taxon>
        <taxon>Chloroflexineae</taxon>
        <taxon>Oscillochloridaceae</taxon>
        <taxon>Candidatus Chloroploca</taxon>
    </lineage>
</organism>
<dbReference type="PROSITE" id="PS50801">
    <property type="entry name" value="STAS"/>
    <property type="match status" value="1"/>
</dbReference>
<dbReference type="Proteomes" id="UP000220922">
    <property type="component" value="Unassembled WGS sequence"/>
</dbReference>
<accession>A0A2H3KJF8</accession>
<dbReference type="AlphaFoldDB" id="A0A2H3KJF8"/>
<dbReference type="Pfam" id="PF01590">
    <property type="entry name" value="GAF"/>
    <property type="match status" value="1"/>
</dbReference>
<gene>
    <name evidence="3" type="ORF">A9Q02_02950</name>
</gene>
<dbReference type="PANTHER" id="PTHR33745">
    <property type="entry name" value="RSBT ANTAGONIST PROTEIN RSBS-RELATED"/>
    <property type="match status" value="1"/>
</dbReference>
<dbReference type="EMBL" id="LYXE01000110">
    <property type="protein sequence ID" value="PDV98053.1"/>
    <property type="molecule type" value="Genomic_DNA"/>
</dbReference>
<protein>
    <recommendedName>
        <fullName evidence="2">STAS domain-containing protein</fullName>
    </recommendedName>
</protein>
<dbReference type="InterPro" id="IPR002645">
    <property type="entry name" value="STAS_dom"/>
</dbReference>
<evidence type="ECO:0000256" key="1">
    <source>
        <dbReference type="ARBA" id="ARBA00022553"/>
    </source>
</evidence>
<dbReference type="OrthoDB" id="148669at2"/>
<dbReference type="Gene3D" id="3.30.750.24">
    <property type="entry name" value="STAS domain"/>
    <property type="match status" value="1"/>
</dbReference>
<sequence>MSLSPDELQNELTRLQHLVDRRDAVLSAMAEVSRLLSLHLDPLEEAPRMLELIGRALEVSRAYIFVNGENEAGERTISQCAEWSAPGFPPQIDNPDLQDMPYEAAGYSRWETLLSQNQLLYGIVADFPVDEHELLVKQDIQSLIVAPIFVHDTWWGFMGFDDCTTSHIWEPVEAETLRSLAVMFGVALHNQQIQQQILNSQHEMLRELSTPLLPIADEIMVLPLIGTIDRQRAAQVMETLLEGVARYQATLVIVDITGVAMVDTQVAQTLIQAARAVKLLGARVMLTGIKPQIAQTLVHLDVDLSDIDMQGSLKSGIAAALQTMQKG</sequence>
<dbReference type="SUPFAM" id="SSF55781">
    <property type="entry name" value="GAF domain-like"/>
    <property type="match status" value="1"/>
</dbReference>
<keyword evidence="1" id="KW-0597">Phosphoprotein</keyword>
<dbReference type="SMART" id="SM00065">
    <property type="entry name" value="GAF"/>
    <property type="match status" value="1"/>
</dbReference>